<dbReference type="Proteomes" id="UP000199585">
    <property type="component" value="Unassembled WGS sequence"/>
</dbReference>
<gene>
    <name evidence="1" type="ORF">SAMN04488003_11473</name>
</gene>
<dbReference type="OrthoDB" id="89044at2"/>
<dbReference type="InterPro" id="IPR035901">
    <property type="entry name" value="GIY-YIG_endonuc_sf"/>
</dbReference>
<evidence type="ECO:0008006" key="3">
    <source>
        <dbReference type="Google" id="ProtNLM"/>
    </source>
</evidence>
<dbReference type="RefSeq" id="WP_089903619.1">
    <property type="nucleotide sequence ID" value="NZ_FOCI01000014.1"/>
</dbReference>
<evidence type="ECO:0000313" key="1">
    <source>
        <dbReference type="EMBL" id="SEN37869.1"/>
    </source>
</evidence>
<evidence type="ECO:0000313" key="2">
    <source>
        <dbReference type="Proteomes" id="UP000199585"/>
    </source>
</evidence>
<dbReference type="STRING" id="245187.SAMN04488003_11473"/>
<organism evidence="1 2">
    <name type="scientific">Loktanella fryxellensis</name>
    <dbReference type="NCBI Taxonomy" id="245187"/>
    <lineage>
        <taxon>Bacteria</taxon>
        <taxon>Pseudomonadati</taxon>
        <taxon>Pseudomonadota</taxon>
        <taxon>Alphaproteobacteria</taxon>
        <taxon>Rhodobacterales</taxon>
        <taxon>Roseobacteraceae</taxon>
        <taxon>Loktanella</taxon>
    </lineage>
</organism>
<accession>A0A1H8G1V6</accession>
<sequence>MNLDLLLTGCGLALTDVAVCLHKPGAVHVRRAIAIMAETASELFACYQSTHSATAEATLKRRPFMASFIARGDGALVFAGLFARQGWGLRTAAELNGDPMQQAVQARTGNWTFDGDDRSVFDLVPHAALHDLIGRLAIADPGGRTYMRLADTTPLPIVEISPVARLVPEMPSWDRLILSADDIAHLPRDWALRLSEWRGIYLIVDDSDGARYVGAAYGMDNLLGRWRAHVAGDVGVTCALSRRRTAGFRFSILQLLAPTLQIAEVTAVEQTCMARLHTRDFGLNA</sequence>
<name>A0A1H8G1V6_9RHOB</name>
<keyword evidence="2" id="KW-1185">Reference proteome</keyword>
<protein>
    <recommendedName>
        <fullName evidence="3">GIY-YIG domain-containing protein</fullName>
    </recommendedName>
</protein>
<dbReference type="EMBL" id="FOCI01000014">
    <property type="protein sequence ID" value="SEN37869.1"/>
    <property type="molecule type" value="Genomic_DNA"/>
</dbReference>
<reference evidence="1 2" key="1">
    <citation type="submission" date="2016-10" db="EMBL/GenBank/DDBJ databases">
        <authorList>
            <person name="de Groot N.N."/>
        </authorList>
    </citation>
    <scope>NUCLEOTIDE SEQUENCE [LARGE SCALE GENOMIC DNA]</scope>
    <source>
        <strain evidence="1 2">DSM 16213</strain>
    </source>
</reference>
<dbReference type="AlphaFoldDB" id="A0A1H8G1V6"/>
<dbReference type="SUPFAM" id="SSF82771">
    <property type="entry name" value="GIY-YIG endonuclease"/>
    <property type="match status" value="1"/>
</dbReference>
<proteinExistence type="predicted"/>